<evidence type="ECO:0000256" key="2">
    <source>
        <dbReference type="ARBA" id="ARBA00006772"/>
    </source>
</evidence>
<reference evidence="8" key="3">
    <citation type="submission" date="2025-09" db="UniProtKB">
        <authorList>
            <consortium name="Ensembl"/>
        </authorList>
    </citation>
    <scope>IDENTIFICATION</scope>
</reference>
<feature type="transmembrane region" description="Helical" evidence="7">
    <location>
        <begin position="517"/>
        <end position="533"/>
    </location>
</feature>
<evidence type="ECO:0000256" key="3">
    <source>
        <dbReference type="ARBA" id="ARBA00022692"/>
    </source>
</evidence>
<evidence type="ECO:0000313" key="8">
    <source>
        <dbReference type="Ensembl" id="ENSHHUP00000026751.1"/>
    </source>
</evidence>
<evidence type="ECO:0000313" key="9">
    <source>
        <dbReference type="Proteomes" id="UP000314982"/>
    </source>
</evidence>
<dbReference type="GO" id="GO:0005886">
    <property type="term" value="C:plasma membrane"/>
    <property type="evidence" value="ECO:0007669"/>
    <property type="project" value="TreeGrafter"/>
</dbReference>
<dbReference type="Pfam" id="PF00939">
    <property type="entry name" value="Na_sulph_symp"/>
    <property type="match status" value="1"/>
</dbReference>
<dbReference type="Ensembl" id="ENSHHUT00000027810.1">
    <property type="protein sequence ID" value="ENSHHUP00000026751.1"/>
    <property type="gene ID" value="ENSHHUG00000016930.1"/>
</dbReference>
<sequence length="643" mass="70702">MPGHICRRLPGMDQAYQKILSYTTLWISGPAMVVCLRGLWRYRNYLIIFLTPLLILPLPLIVDGPEASCGFVIILMALYWCTECMPLAVTGLLPVILFPMMGIMESSEVCIQYMKDSNMLFVGGLLVAIAVEYWNLHKRIALRVLLIVGVRPALLMMGFMGTTAFLSMWISNTASTAMMLPIANAVLKQLCDTEAHAEEREMDLMAIRGAGTGTGVPKGQENQAFEMGDKENSITIDDEGAAKYTKDVKPRENGVKLEPEPEVEESLEARERRLKREAKYLNLDKGMSLSVCYAASIGGTATLTGTTPNLILKGQVDELFPGNGDIINFASWFGFSFPNMVLMLIISWLWLLFMYLGCNMKKSFGCGMNKDGDKEAYGVMKNEYKKLGSMCFAEGCVLVLFVLLILLWFTREPGFMPGWATVLFNKDRPYVTDGTVAILMSTLFFVIPSQLPRCGGYSEDGKPLKAPPTLLNWDVVQEKMPWNILLLLGGGFALARGSEVSGLSQWLGESLAPLQSIPPFAISFLLCLLTATFTECSSNVATTTLFLPILASMAVAIKLHPLYVMLPCTICASLAFMLPVATPPNAIAFSYGNLKVMDMAKAGFVLNIVGVITINIALNTWGAAIFNLNTFPDWANVTTIHTP</sequence>
<feature type="transmembrane region" description="Helical" evidence="7">
    <location>
        <begin position="148"/>
        <end position="170"/>
    </location>
</feature>
<evidence type="ECO:0000256" key="7">
    <source>
        <dbReference type="SAM" id="Phobius"/>
    </source>
</evidence>
<keyword evidence="6" id="KW-0739">Sodium transport</keyword>
<feature type="transmembrane region" description="Helical" evidence="7">
    <location>
        <begin position="118"/>
        <end position="136"/>
    </location>
</feature>
<protein>
    <submittedName>
        <fullName evidence="8">Solute carrier family 13 member 2</fullName>
    </submittedName>
</protein>
<keyword evidence="6" id="KW-0915">Sodium</keyword>
<dbReference type="GO" id="GO:0015139">
    <property type="term" value="F:alpha-ketoglutarate transmembrane transporter activity"/>
    <property type="evidence" value="ECO:0007669"/>
    <property type="project" value="TreeGrafter"/>
</dbReference>
<feature type="transmembrane region" description="Helical" evidence="7">
    <location>
        <begin position="20"/>
        <end position="39"/>
    </location>
</feature>
<feature type="transmembrane region" description="Helical" evidence="7">
    <location>
        <begin position="329"/>
        <end position="353"/>
    </location>
</feature>
<dbReference type="GeneTree" id="ENSGT01030000234550"/>
<feature type="transmembrane region" description="Helical" evidence="7">
    <location>
        <begin position="540"/>
        <end position="557"/>
    </location>
</feature>
<keyword evidence="6" id="KW-0813">Transport</keyword>
<dbReference type="CDD" id="cd01115">
    <property type="entry name" value="SLC13_permease"/>
    <property type="match status" value="1"/>
</dbReference>
<accession>A0A4W5LL07</accession>
<feature type="transmembrane region" description="Helical" evidence="7">
    <location>
        <begin position="390"/>
        <end position="410"/>
    </location>
</feature>
<comment type="similarity">
    <text evidence="2">Belongs to the SLC13A/DASS transporter (TC 2.A.47) family. NADC subfamily.</text>
</comment>
<proteinExistence type="inferred from homology"/>
<reference evidence="9" key="1">
    <citation type="submission" date="2018-06" db="EMBL/GenBank/DDBJ databases">
        <title>Genome assembly of Danube salmon.</title>
        <authorList>
            <person name="Macqueen D.J."/>
            <person name="Gundappa M.K."/>
        </authorList>
    </citation>
    <scope>NUCLEOTIDE SEQUENCE [LARGE SCALE GENOMIC DNA]</scope>
</reference>
<dbReference type="Proteomes" id="UP000314982">
    <property type="component" value="Unassembled WGS sequence"/>
</dbReference>
<keyword evidence="9" id="KW-1185">Reference proteome</keyword>
<dbReference type="GO" id="GO:0017153">
    <property type="term" value="F:sodium:dicarboxylate symporter activity"/>
    <property type="evidence" value="ECO:0007669"/>
    <property type="project" value="TreeGrafter"/>
</dbReference>
<keyword evidence="6" id="KW-0406">Ion transport</keyword>
<dbReference type="GO" id="GO:0015138">
    <property type="term" value="F:fumarate transmembrane transporter activity"/>
    <property type="evidence" value="ECO:0007669"/>
    <property type="project" value="TreeGrafter"/>
</dbReference>
<keyword evidence="5 7" id="KW-0472">Membrane</keyword>
<dbReference type="AlphaFoldDB" id="A0A4W5LL07"/>
<keyword evidence="3 7" id="KW-0812">Transmembrane</keyword>
<dbReference type="GO" id="GO:0015141">
    <property type="term" value="F:succinate transmembrane transporter activity"/>
    <property type="evidence" value="ECO:0007669"/>
    <property type="project" value="TreeGrafter"/>
</dbReference>
<dbReference type="InterPro" id="IPR001898">
    <property type="entry name" value="SLC13A/DASS"/>
</dbReference>
<feature type="transmembrane region" description="Helical" evidence="7">
    <location>
        <begin position="602"/>
        <end position="626"/>
    </location>
</feature>
<keyword evidence="4 7" id="KW-1133">Transmembrane helix</keyword>
<dbReference type="PANTHER" id="PTHR10283">
    <property type="entry name" value="SOLUTE CARRIER FAMILY 13 MEMBER"/>
    <property type="match status" value="1"/>
</dbReference>
<dbReference type="STRING" id="62062.ENSHHUP00000026751"/>
<evidence type="ECO:0000256" key="6">
    <source>
        <dbReference type="ARBA" id="ARBA00023201"/>
    </source>
</evidence>
<evidence type="ECO:0000256" key="5">
    <source>
        <dbReference type="ARBA" id="ARBA00023136"/>
    </source>
</evidence>
<feature type="transmembrane region" description="Helical" evidence="7">
    <location>
        <begin position="45"/>
        <end position="62"/>
    </location>
</feature>
<evidence type="ECO:0000256" key="1">
    <source>
        <dbReference type="ARBA" id="ARBA00004141"/>
    </source>
</evidence>
<dbReference type="PANTHER" id="PTHR10283:SF82">
    <property type="entry name" value="SOLUTE CARRIER FAMILY 13 MEMBER 2"/>
    <property type="match status" value="1"/>
</dbReference>
<dbReference type="GO" id="GO:0071285">
    <property type="term" value="P:cellular response to lithium ion"/>
    <property type="evidence" value="ECO:0007669"/>
    <property type="project" value="TreeGrafter"/>
</dbReference>
<comment type="subcellular location">
    <subcellularLocation>
        <location evidence="1">Membrane</location>
        <topology evidence="1">Multi-pass membrane protein</topology>
    </subcellularLocation>
</comment>
<feature type="transmembrane region" description="Helical" evidence="7">
    <location>
        <begin position="69"/>
        <end position="98"/>
    </location>
</feature>
<organism evidence="8 9">
    <name type="scientific">Hucho hucho</name>
    <name type="common">huchen</name>
    <dbReference type="NCBI Taxonomy" id="62062"/>
    <lineage>
        <taxon>Eukaryota</taxon>
        <taxon>Metazoa</taxon>
        <taxon>Chordata</taxon>
        <taxon>Craniata</taxon>
        <taxon>Vertebrata</taxon>
        <taxon>Euteleostomi</taxon>
        <taxon>Actinopterygii</taxon>
        <taxon>Neopterygii</taxon>
        <taxon>Teleostei</taxon>
        <taxon>Protacanthopterygii</taxon>
        <taxon>Salmoniformes</taxon>
        <taxon>Salmonidae</taxon>
        <taxon>Salmoninae</taxon>
        <taxon>Hucho</taxon>
    </lineage>
</organism>
<evidence type="ECO:0000256" key="4">
    <source>
        <dbReference type="ARBA" id="ARBA00022989"/>
    </source>
</evidence>
<reference evidence="8" key="2">
    <citation type="submission" date="2025-08" db="UniProtKB">
        <authorList>
            <consortium name="Ensembl"/>
        </authorList>
    </citation>
    <scope>IDENTIFICATION</scope>
</reference>
<name>A0A4W5LL07_9TELE</name>